<evidence type="ECO:0000313" key="2">
    <source>
        <dbReference type="Proteomes" id="UP001328733"/>
    </source>
</evidence>
<gene>
    <name evidence="1" type="ORF">V0288_22195</name>
</gene>
<protein>
    <submittedName>
        <fullName evidence="1">Uncharacterized protein</fullName>
    </submittedName>
</protein>
<name>A0AAW9QXH9_9CHRO</name>
<evidence type="ECO:0000313" key="1">
    <source>
        <dbReference type="EMBL" id="MEG3439856.1"/>
    </source>
</evidence>
<accession>A0AAW9QXH9</accession>
<reference evidence="1 2" key="1">
    <citation type="submission" date="2024-01" db="EMBL/GenBank/DDBJ databases">
        <title>Genomic insights into the taxonomy and metabolism of the cyanobacterium Pannus brasiliensis CCIBt3594.</title>
        <authorList>
            <person name="Machado M."/>
            <person name="Botero N.B."/>
            <person name="Andreote A.P.D."/>
            <person name="Feitosa A.M.T."/>
            <person name="Popin R."/>
            <person name="Sivonen K."/>
            <person name="Fiore M.F."/>
        </authorList>
    </citation>
    <scope>NUCLEOTIDE SEQUENCE [LARGE SCALE GENOMIC DNA]</scope>
    <source>
        <strain evidence="1 2">CCIBt3594</strain>
    </source>
</reference>
<sequence length="141" mass="15663">MKLNYLTKALSRLGRRFSIALLCLLAFAFGWQGFFNVNHTAFAAGAADSVKHKVSEDTGRTKGFIRDTADKVERTASKNAERVDRATDGGNFVERKARRDAARIHQRAEQDAARTEKAVDNTKNAVKGTVENIKKTFSDND</sequence>
<dbReference type="Proteomes" id="UP001328733">
    <property type="component" value="Unassembled WGS sequence"/>
</dbReference>
<dbReference type="EMBL" id="JBAFSM010000063">
    <property type="protein sequence ID" value="MEG3439856.1"/>
    <property type="molecule type" value="Genomic_DNA"/>
</dbReference>
<dbReference type="RefSeq" id="WP_332867332.1">
    <property type="nucleotide sequence ID" value="NZ_JBAFSM010000063.1"/>
</dbReference>
<proteinExistence type="predicted"/>
<organism evidence="1 2">
    <name type="scientific">Pannus brasiliensis CCIBt3594</name>
    <dbReference type="NCBI Taxonomy" id="1427578"/>
    <lineage>
        <taxon>Bacteria</taxon>
        <taxon>Bacillati</taxon>
        <taxon>Cyanobacteriota</taxon>
        <taxon>Cyanophyceae</taxon>
        <taxon>Oscillatoriophycideae</taxon>
        <taxon>Chroococcales</taxon>
        <taxon>Microcystaceae</taxon>
        <taxon>Pannus</taxon>
    </lineage>
</organism>
<keyword evidence="2" id="KW-1185">Reference proteome</keyword>
<dbReference type="AlphaFoldDB" id="A0AAW9QXH9"/>
<comment type="caution">
    <text evidence="1">The sequence shown here is derived from an EMBL/GenBank/DDBJ whole genome shotgun (WGS) entry which is preliminary data.</text>
</comment>